<evidence type="ECO:0000313" key="2">
    <source>
        <dbReference type="Proteomes" id="UP000077755"/>
    </source>
</evidence>
<protein>
    <recommendedName>
        <fullName evidence="3">F-box associated domain-containing protein</fullName>
    </recommendedName>
</protein>
<evidence type="ECO:0008006" key="3">
    <source>
        <dbReference type="Google" id="ProtNLM"/>
    </source>
</evidence>
<reference evidence="1" key="1">
    <citation type="journal article" date="2016" name="Nat. Genet.">
        <title>A high-quality carrot genome assembly provides new insights into carotenoid accumulation and asterid genome evolution.</title>
        <authorList>
            <person name="Iorizzo M."/>
            <person name="Ellison S."/>
            <person name="Senalik D."/>
            <person name="Zeng P."/>
            <person name="Satapoomin P."/>
            <person name="Huang J."/>
            <person name="Bowman M."/>
            <person name="Iovene M."/>
            <person name="Sanseverino W."/>
            <person name="Cavagnaro P."/>
            <person name="Yildiz M."/>
            <person name="Macko-Podgorni A."/>
            <person name="Moranska E."/>
            <person name="Grzebelus E."/>
            <person name="Grzebelus D."/>
            <person name="Ashrafi H."/>
            <person name="Zheng Z."/>
            <person name="Cheng S."/>
            <person name="Spooner D."/>
            <person name="Van Deynze A."/>
            <person name="Simon P."/>
        </authorList>
    </citation>
    <scope>NUCLEOTIDE SEQUENCE</scope>
    <source>
        <tissue evidence="1">Leaf</tissue>
    </source>
</reference>
<keyword evidence="2" id="KW-1185">Reference proteome</keyword>
<proteinExistence type="predicted"/>
<evidence type="ECO:0000313" key="1">
    <source>
        <dbReference type="EMBL" id="WOG81623.1"/>
    </source>
</evidence>
<dbReference type="SUPFAM" id="SSF50965">
    <property type="entry name" value="Galactose oxidase, central domain"/>
    <property type="match status" value="1"/>
</dbReference>
<organism evidence="1 2">
    <name type="scientific">Daucus carota subsp. sativus</name>
    <name type="common">Carrot</name>
    <dbReference type="NCBI Taxonomy" id="79200"/>
    <lineage>
        <taxon>Eukaryota</taxon>
        <taxon>Viridiplantae</taxon>
        <taxon>Streptophyta</taxon>
        <taxon>Embryophyta</taxon>
        <taxon>Tracheophyta</taxon>
        <taxon>Spermatophyta</taxon>
        <taxon>Magnoliopsida</taxon>
        <taxon>eudicotyledons</taxon>
        <taxon>Gunneridae</taxon>
        <taxon>Pentapetalae</taxon>
        <taxon>asterids</taxon>
        <taxon>campanulids</taxon>
        <taxon>Apiales</taxon>
        <taxon>Apiaceae</taxon>
        <taxon>Apioideae</taxon>
        <taxon>Scandiceae</taxon>
        <taxon>Daucinae</taxon>
        <taxon>Daucus</taxon>
        <taxon>Daucus sect. Daucus</taxon>
    </lineage>
</organism>
<dbReference type="AlphaFoldDB" id="A0AAF0W4V1"/>
<sequence length="213" mass="23786">MHTFVGSVNGLVCSSRPPLRPTNVTIWNPATHRCKNISVPRIDIKYVWSILVGFGFNFVEIQMFKGPEYVKKDTTSSSNMALGDFVAQAVCSPGAQANDMIHIYTLEENAGVWMRMYSFGLPGVQRPVRLKCFKNVLKNGKIVFTNGNQNKLYMYDLTSGKVKTLMVAQGRDMIHMPMNYTESLVSIEGMVSVGEGALTNLIMFLFEGENIIL</sequence>
<name>A0AAF0W4V1_DAUCS</name>
<accession>A0AAF0W4V1</accession>
<gene>
    <name evidence="1" type="ORF">DCAR_0100774</name>
</gene>
<reference evidence="1" key="2">
    <citation type="submission" date="2022-03" db="EMBL/GenBank/DDBJ databases">
        <title>Draft title - Genomic analysis of global carrot germplasm unveils the trajectory of domestication and the origin of high carotenoid orange carrot.</title>
        <authorList>
            <person name="Iorizzo M."/>
            <person name="Ellison S."/>
            <person name="Senalik D."/>
            <person name="Macko-Podgorni A."/>
            <person name="Grzebelus D."/>
            <person name="Bostan H."/>
            <person name="Rolling W."/>
            <person name="Curaba J."/>
            <person name="Simon P."/>
        </authorList>
    </citation>
    <scope>NUCLEOTIDE SEQUENCE</scope>
    <source>
        <tissue evidence="1">Leaf</tissue>
    </source>
</reference>
<dbReference type="InterPro" id="IPR011043">
    <property type="entry name" value="Gal_Oxase/kelch_b-propeller"/>
</dbReference>
<dbReference type="EMBL" id="CP093343">
    <property type="protein sequence ID" value="WOG81623.1"/>
    <property type="molecule type" value="Genomic_DNA"/>
</dbReference>
<dbReference type="Proteomes" id="UP000077755">
    <property type="component" value="Chromosome 1"/>
</dbReference>